<dbReference type="OrthoDB" id="982210at2759"/>
<dbReference type="Proteomes" id="UP000828251">
    <property type="component" value="Unassembled WGS sequence"/>
</dbReference>
<proteinExistence type="predicted"/>
<evidence type="ECO:0000313" key="1">
    <source>
        <dbReference type="EMBL" id="KAH1057204.1"/>
    </source>
</evidence>
<organism evidence="1 2">
    <name type="scientific">Gossypium stocksii</name>
    <dbReference type="NCBI Taxonomy" id="47602"/>
    <lineage>
        <taxon>Eukaryota</taxon>
        <taxon>Viridiplantae</taxon>
        <taxon>Streptophyta</taxon>
        <taxon>Embryophyta</taxon>
        <taxon>Tracheophyta</taxon>
        <taxon>Spermatophyta</taxon>
        <taxon>Magnoliopsida</taxon>
        <taxon>eudicotyledons</taxon>
        <taxon>Gunneridae</taxon>
        <taxon>Pentapetalae</taxon>
        <taxon>rosids</taxon>
        <taxon>malvids</taxon>
        <taxon>Malvales</taxon>
        <taxon>Malvaceae</taxon>
        <taxon>Malvoideae</taxon>
        <taxon>Gossypium</taxon>
    </lineage>
</organism>
<evidence type="ECO:0000313" key="2">
    <source>
        <dbReference type="Proteomes" id="UP000828251"/>
    </source>
</evidence>
<sequence>MGSVKEIVEVVEGHTNESDSMIERLREYMAEALNSNLDVMKGPLNTTMDDQNKKLNKRDDALKFMIITLKKETKAMISRIEELDVCRVVVGKGILASIPKQRIDTRCCM</sequence>
<reference evidence="1 2" key="1">
    <citation type="journal article" date="2021" name="Plant Biotechnol. J.">
        <title>Multi-omics assisted identification of the key and species-specific regulatory components of drought-tolerant mechanisms in Gossypium stocksii.</title>
        <authorList>
            <person name="Yu D."/>
            <person name="Ke L."/>
            <person name="Zhang D."/>
            <person name="Wu Y."/>
            <person name="Sun Y."/>
            <person name="Mei J."/>
            <person name="Sun J."/>
            <person name="Sun Y."/>
        </authorList>
    </citation>
    <scope>NUCLEOTIDE SEQUENCE [LARGE SCALE GENOMIC DNA]</scope>
    <source>
        <strain evidence="2">cv. E1</strain>
        <tissue evidence="1">Leaf</tissue>
    </source>
</reference>
<protein>
    <submittedName>
        <fullName evidence="1">Uncharacterized protein</fullName>
    </submittedName>
</protein>
<accession>A0A9D3ZQT4</accession>
<dbReference type="AlphaFoldDB" id="A0A9D3ZQT4"/>
<gene>
    <name evidence="1" type="ORF">J1N35_035269</name>
</gene>
<dbReference type="EMBL" id="JAIQCV010000010">
    <property type="protein sequence ID" value="KAH1057204.1"/>
    <property type="molecule type" value="Genomic_DNA"/>
</dbReference>
<name>A0A9D3ZQT4_9ROSI</name>
<comment type="caution">
    <text evidence="1">The sequence shown here is derived from an EMBL/GenBank/DDBJ whole genome shotgun (WGS) entry which is preliminary data.</text>
</comment>
<keyword evidence="2" id="KW-1185">Reference proteome</keyword>